<dbReference type="GeneTree" id="ENSGT00940000156671"/>
<reference evidence="3" key="2">
    <citation type="submission" date="2025-09" db="UniProtKB">
        <authorList>
            <consortium name="Ensembl"/>
        </authorList>
    </citation>
    <scope>IDENTIFICATION</scope>
</reference>
<comment type="similarity">
    <text evidence="1">Belongs to the sel-1 family.</text>
</comment>
<sequence length="614" mass="69214">MVSFPELLCVSFPLHSLILFPLADEQAQQRLQAEELDEQYQTVLRMLNATTRRAQKKELVFFLLIYFTVFYQPTYCHVNTVVMYPHHFYYAFVFANLTHATSAYPTIFRLYEKLLKVSEKGHQKAMEKVAYAMLFGDYMNQNVTKAKEMFEKLAMEGSPKAQMALGFLYAAGLGVNSSQAKALVYYTFGALGGNLVAHMILGYRYWGGVGVPQSCESALTHYRLVANQGEHLHSGGSAVQRIRLLDEVENPGSTSGMLEEDLIQYYQFLAEKGDVQAQVGLGQLHLHGGRGVEQNHQRAYDYFNQAANAGNTHAMAFLGKVGEMSSVCRLSVCLSITIFFVAILYRYTDNYELALKYFQKAAEQGWVDGQLQLGTMYYNGIGVKRDYKQALKFFNLASQAGHILAFYNLAQMHATGTGVMRSCHTAVELFKNVCERGRWSDRLMTAYGSFKEGETDAALVQYLLLAEQGYEVAQSNVAFILDQKGVKIFSENETYPRALLHWTRAAAQGYTVARIKLGDYHFYGYGTDVDYETAVIHYRLASEQQHSAQAMFNLGYMHEKGLGIKQDIHLAKRFYDMAAEASPDAQVPVFMALCKLGLVYTLQYLQDFNVSTSS</sequence>
<dbReference type="Gene3D" id="1.25.40.10">
    <property type="entry name" value="Tetratricopeptide repeat domain"/>
    <property type="match status" value="4"/>
</dbReference>
<name>A0A8C9WWN4_SANLU</name>
<feature type="transmembrane region" description="Helical" evidence="2">
    <location>
        <begin position="87"/>
        <end position="111"/>
    </location>
</feature>
<dbReference type="GO" id="GO:0036503">
    <property type="term" value="P:ERAD pathway"/>
    <property type="evidence" value="ECO:0007669"/>
    <property type="project" value="TreeGrafter"/>
</dbReference>
<dbReference type="PANTHER" id="PTHR11102:SF147">
    <property type="entry name" value="SEL1L ADAPTOR SUBUNIT OF ERAD E3 UBIQUITIN LIGASE"/>
    <property type="match status" value="1"/>
</dbReference>
<evidence type="ECO:0000256" key="2">
    <source>
        <dbReference type="SAM" id="Phobius"/>
    </source>
</evidence>
<protein>
    <submittedName>
        <fullName evidence="3">SEL1L adaptor subunit of SYVN1 ubiquitin ligase</fullName>
    </submittedName>
</protein>
<proteinExistence type="inferred from homology"/>
<dbReference type="Pfam" id="PF08238">
    <property type="entry name" value="Sel1"/>
    <property type="match status" value="10"/>
</dbReference>
<gene>
    <name evidence="3" type="primary">sel1l</name>
</gene>
<evidence type="ECO:0000256" key="1">
    <source>
        <dbReference type="ARBA" id="ARBA00038101"/>
    </source>
</evidence>
<dbReference type="InterPro" id="IPR006597">
    <property type="entry name" value="Sel1-like"/>
</dbReference>
<dbReference type="GO" id="GO:0005789">
    <property type="term" value="C:endoplasmic reticulum membrane"/>
    <property type="evidence" value="ECO:0007669"/>
    <property type="project" value="TreeGrafter"/>
</dbReference>
<keyword evidence="4" id="KW-1185">Reference proteome</keyword>
<dbReference type="InterPro" id="IPR011990">
    <property type="entry name" value="TPR-like_helical_dom_sf"/>
</dbReference>
<dbReference type="Ensembl" id="ENSSLUT00000001498.1">
    <property type="protein sequence ID" value="ENSSLUP00000001419.1"/>
    <property type="gene ID" value="ENSSLUG00000000382.1"/>
</dbReference>
<keyword evidence="2" id="KW-0812">Transmembrane</keyword>
<evidence type="ECO:0000313" key="4">
    <source>
        <dbReference type="Proteomes" id="UP000694568"/>
    </source>
</evidence>
<organism evidence="3 4">
    <name type="scientific">Sander lucioperca</name>
    <name type="common">Pike-perch</name>
    <name type="synonym">Perca lucioperca</name>
    <dbReference type="NCBI Taxonomy" id="283035"/>
    <lineage>
        <taxon>Eukaryota</taxon>
        <taxon>Metazoa</taxon>
        <taxon>Chordata</taxon>
        <taxon>Craniata</taxon>
        <taxon>Vertebrata</taxon>
        <taxon>Euteleostomi</taxon>
        <taxon>Actinopterygii</taxon>
        <taxon>Neopterygii</taxon>
        <taxon>Teleostei</taxon>
        <taxon>Neoteleostei</taxon>
        <taxon>Acanthomorphata</taxon>
        <taxon>Eupercaria</taxon>
        <taxon>Perciformes</taxon>
        <taxon>Percoidei</taxon>
        <taxon>Percidae</taxon>
        <taxon>Luciopercinae</taxon>
        <taxon>Sander</taxon>
    </lineage>
</organism>
<dbReference type="SMART" id="SM00671">
    <property type="entry name" value="SEL1"/>
    <property type="match status" value="9"/>
</dbReference>
<accession>A0A8C9WWN4</accession>
<dbReference type="AlphaFoldDB" id="A0A8C9WWN4"/>
<keyword evidence="2" id="KW-1133">Transmembrane helix</keyword>
<dbReference type="InterPro" id="IPR050767">
    <property type="entry name" value="Sel1_AlgK"/>
</dbReference>
<dbReference type="FunFam" id="1.25.40.10:FF:000208">
    <property type="entry name" value="Protein sel-1 homolog 1"/>
    <property type="match status" value="1"/>
</dbReference>
<evidence type="ECO:0000313" key="3">
    <source>
        <dbReference type="Ensembl" id="ENSSLUP00000001419.1"/>
    </source>
</evidence>
<dbReference type="Proteomes" id="UP000694568">
    <property type="component" value="Unplaced"/>
</dbReference>
<feature type="transmembrane region" description="Helical" evidence="2">
    <location>
        <begin position="327"/>
        <end position="347"/>
    </location>
</feature>
<dbReference type="PANTHER" id="PTHR11102">
    <property type="entry name" value="SEL-1-LIKE PROTEIN"/>
    <property type="match status" value="1"/>
</dbReference>
<reference evidence="3" key="1">
    <citation type="submission" date="2025-08" db="UniProtKB">
        <authorList>
            <consortium name="Ensembl"/>
        </authorList>
    </citation>
    <scope>IDENTIFICATION</scope>
</reference>
<feature type="transmembrane region" description="Helical" evidence="2">
    <location>
        <begin position="59"/>
        <end position="75"/>
    </location>
</feature>
<dbReference type="SUPFAM" id="SSF81901">
    <property type="entry name" value="HCP-like"/>
    <property type="match status" value="4"/>
</dbReference>
<keyword evidence="2" id="KW-0472">Membrane</keyword>